<evidence type="ECO:0000256" key="1">
    <source>
        <dbReference type="SAM" id="Phobius"/>
    </source>
</evidence>
<evidence type="ECO:0000313" key="2">
    <source>
        <dbReference type="EMBL" id="AKK06467.1"/>
    </source>
</evidence>
<protein>
    <recommendedName>
        <fullName evidence="4">DUF1648 domain-containing protein</fullName>
    </recommendedName>
</protein>
<dbReference type="STRING" id="571915.CMUST_10755"/>
<keyword evidence="1" id="KW-0812">Transmembrane</keyword>
<proteinExistence type="predicted"/>
<evidence type="ECO:0000313" key="3">
    <source>
        <dbReference type="Proteomes" id="UP000035199"/>
    </source>
</evidence>
<dbReference type="PATRIC" id="fig|571915.4.peg.2288"/>
<evidence type="ECO:0008006" key="4">
    <source>
        <dbReference type="Google" id="ProtNLM"/>
    </source>
</evidence>
<accession>A0A0G3H5N0</accession>
<sequence length="321" mass="34044">MSKPQHREILKIVAANVGLTAIWAAVAVAQLPRLPEKIAVHFSGTTPDNFGDPVTYIAGITGMAVLLSAFMCFSFYAVPPAPRNFHIHGGLTLAITSFLGFVTLYSLWIQRDLTDPAQAQFAPAWLLLGVIIAAGFFLLGRALINPAAYSGAASKTSATTSIPSLSVPPTAQVIWIGSGQTHWAVGMLMIVTSIGAMVLSYFVDSILTMVIGVITLVIALLILRVAVTITDKGIRWALGGIIAKTIPWPEITGVELVTVSPGDYGGWGYRFNGESTAILLRGGPGIKISRRSTRPLVITVDDAEAAVQAANFYLTNNSHAS</sequence>
<dbReference type="Proteomes" id="UP000035199">
    <property type="component" value="Chromosome"/>
</dbReference>
<keyword evidence="1" id="KW-0472">Membrane</keyword>
<name>A0A0G3H5N0_9CORY</name>
<feature type="transmembrane region" description="Helical" evidence="1">
    <location>
        <begin position="12"/>
        <end position="34"/>
    </location>
</feature>
<feature type="transmembrane region" description="Helical" evidence="1">
    <location>
        <begin position="209"/>
        <end position="227"/>
    </location>
</feature>
<dbReference type="AlphaFoldDB" id="A0A0G3H5N0"/>
<feature type="transmembrane region" description="Helical" evidence="1">
    <location>
        <begin position="54"/>
        <end position="78"/>
    </location>
</feature>
<gene>
    <name evidence="2" type="ORF">CMUST_10755</name>
</gene>
<reference evidence="2 3" key="1">
    <citation type="journal article" date="2015" name="Genome Announc.">
        <title>Complete Genome Sequence of the Type Strain Corynebacterium mustelae DSM 45274, Isolated from Various Tissues of a Male Ferret with Lethal Sepsis.</title>
        <authorList>
            <person name="Ruckert C."/>
            <person name="Eimer J."/>
            <person name="Winkler A."/>
            <person name="Tauch A."/>
        </authorList>
    </citation>
    <scope>NUCLEOTIDE SEQUENCE [LARGE SCALE GENOMIC DNA]</scope>
    <source>
        <strain evidence="2 3">DSM 45274</strain>
    </source>
</reference>
<feature type="transmembrane region" description="Helical" evidence="1">
    <location>
        <begin position="90"/>
        <end position="109"/>
    </location>
</feature>
<reference evidence="3" key="2">
    <citation type="submission" date="2015-05" db="EMBL/GenBank/DDBJ databases">
        <title>Complete genome sequence of Corynebacterium mustelae DSM 45274, isolated from various tissues of a male ferret with lethal sepsis.</title>
        <authorList>
            <person name="Ruckert C."/>
            <person name="Albersmeier A."/>
            <person name="Winkler A."/>
            <person name="Tauch A."/>
        </authorList>
    </citation>
    <scope>NUCLEOTIDE SEQUENCE [LARGE SCALE GENOMIC DNA]</scope>
    <source>
        <strain evidence="3">DSM 45274</strain>
    </source>
</reference>
<dbReference type="OrthoDB" id="4409194at2"/>
<dbReference type="KEGG" id="cmv:CMUST_10755"/>
<dbReference type="EMBL" id="CP011542">
    <property type="protein sequence ID" value="AKK06467.1"/>
    <property type="molecule type" value="Genomic_DNA"/>
</dbReference>
<organism evidence="2 3">
    <name type="scientific">Corynebacterium mustelae</name>
    <dbReference type="NCBI Taxonomy" id="571915"/>
    <lineage>
        <taxon>Bacteria</taxon>
        <taxon>Bacillati</taxon>
        <taxon>Actinomycetota</taxon>
        <taxon>Actinomycetes</taxon>
        <taxon>Mycobacteriales</taxon>
        <taxon>Corynebacteriaceae</taxon>
        <taxon>Corynebacterium</taxon>
    </lineage>
</organism>
<feature type="transmembrane region" description="Helical" evidence="1">
    <location>
        <begin position="183"/>
        <end position="203"/>
    </location>
</feature>
<keyword evidence="1" id="KW-1133">Transmembrane helix</keyword>
<dbReference type="RefSeq" id="WP_047262490.1">
    <property type="nucleotide sequence ID" value="NZ_CP011542.1"/>
</dbReference>
<feature type="transmembrane region" description="Helical" evidence="1">
    <location>
        <begin position="121"/>
        <end position="140"/>
    </location>
</feature>
<keyword evidence="3" id="KW-1185">Reference proteome</keyword>